<evidence type="ECO:0000313" key="3">
    <source>
        <dbReference type="Proteomes" id="UP000827724"/>
    </source>
</evidence>
<dbReference type="OrthoDB" id="4778648at2759"/>
<dbReference type="Proteomes" id="UP000827724">
    <property type="component" value="Unassembled WGS sequence"/>
</dbReference>
<protein>
    <submittedName>
        <fullName evidence="2">Uncharacterized protein</fullName>
    </submittedName>
</protein>
<feature type="region of interest" description="Disordered" evidence="1">
    <location>
        <begin position="217"/>
        <end position="250"/>
    </location>
</feature>
<sequence>MTDQLRQLTTQISLFAQTGHHYTDELTEADFTIIQQFQTNDVTNLVPYPLEWVDGRSARRTFRAALQHWRQLVLRQHGPDALVVELDRLQVADAVDESGPAHDPVIVDNAPVLSLTGQPEPTTTLRTDDDQIRHETVDRMRGNEDRIRGTDERIRGHNDRMREDTSDRIRAAADRSRTLVRMRDYPSLTTQTHPVFMGSPAVDVSSHLNLPRDRVATLSPSPIATPPVADPPSRTPGMEEDGNVPPAQANPKVTLSDAQFDRLFGHLMQAQRDRPHQPEGLRDHWKITRIGFFDPEAADKTVSGDAVVWNDVDQFTESIRDNATTDERMEHIRVNLSQLLRGTALHWWVALLLPQEKEAIKGSINTWIDALHRQFRLDQVDAIHALSQQQYTDENCQNGEDIRPWAMKFFRLARAAGFVTTGQQLTQLYLHISPGLRELVFKPHQSMTKIEYIEHLREKQQARHALLTSGTTDGHVPFNARMLRQQQALPLGLPAASYIAGDDPPPPTSANVATTHARMVAQSTDSPLDVT</sequence>
<keyword evidence="3" id="KW-1185">Reference proteome</keyword>
<proteinExistence type="predicted"/>
<organism evidence="2 3">
    <name type="scientific">Trichoderma cornu-damae</name>
    <dbReference type="NCBI Taxonomy" id="654480"/>
    <lineage>
        <taxon>Eukaryota</taxon>
        <taxon>Fungi</taxon>
        <taxon>Dikarya</taxon>
        <taxon>Ascomycota</taxon>
        <taxon>Pezizomycotina</taxon>
        <taxon>Sordariomycetes</taxon>
        <taxon>Hypocreomycetidae</taxon>
        <taxon>Hypocreales</taxon>
        <taxon>Hypocreaceae</taxon>
        <taxon>Trichoderma</taxon>
    </lineage>
</organism>
<evidence type="ECO:0000256" key="1">
    <source>
        <dbReference type="SAM" id="MobiDB-lite"/>
    </source>
</evidence>
<feature type="compositionally biased region" description="Pro residues" evidence="1">
    <location>
        <begin position="223"/>
        <end position="234"/>
    </location>
</feature>
<dbReference type="EMBL" id="JAIWOZ010000001">
    <property type="protein sequence ID" value="KAH6611558.1"/>
    <property type="molecule type" value="Genomic_DNA"/>
</dbReference>
<reference evidence="2" key="1">
    <citation type="submission" date="2021-08" db="EMBL/GenBank/DDBJ databases">
        <title>Chromosome-Level Trichoderma cornu-damae using Hi-C Data.</title>
        <authorList>
            <person name="Kim C.S."/>
        </authorList>
    </citation>
    <scope>NUCLEOTIDE SEQUENCE</scope>
    <source>
        <strain evidence="2">KA19-0412C</strain>
    </source>
</reference>
<gene>
    <name evidence="2" type="ORF">Trco_001578</name>
</gene>
<dbReference type="AlphaFoldDB" id="A0A9P8U0C3"/>
<comment type="caution">
    <text evidence="2">The sequence shown here is derived from an EMBL/GenBank/DDBJ whole genome shotgun (WGS) entry which is preliminary data.</text>
</comment>
<evidence type="ECO:0000313" key="2">
    <source>
        <dbReference type="EMBL" id="KAH6611558.1"/>
    </source>
</evidence>
<accession>A0A9P8U0C3</accession>
<name>A0A9P8U0C3_9HYPO</name>